<feature type="transmembrane region" description="Helical" evidence="1">
    <location>
        <begin position="125"/>
        <end position="150"/>
    </location>
</feature>
<comment type="caution">
    <text evidence="2">The sequence shown here is derived from an EMBL/GenBank/DDBJ whole genome shotgun (WGS) entry which is preliminary data.</text>
</comment>
<organism evidence="2 3">
    <name type="scientific">Cellulomonas alba</name>
    <dbReference type="NCBI Taxonomy" id="3053467"/>
    <lineage>
        <taxon>Bacteria</taxon>
        <taxon>Bacillati</taxon>
        <taxon>Actinomycetota</taxon>
        <taxon>Actinomycetes</taxon>
        <taxon>Micrococcales</taxon>
        <taxon>Cellulomonadaceae</taxon>
        <taxon>Cellulomonas</taxon>
    </lineage>
</organism>
<feature type="transmembrane region" description="Helical" evidence="1">
    <location>
        <begin position="197"/>
        <end position="215"/>
    </location>
</feature>
<keyword evidence="3" id="KW-1185">Reference proteome</keyword>
<evidence type="ECO:0000313" key="3">
    <source>
        <dbReference type="Proteomes" id="UP001529338"/>
    </source>
</evidence>
<dbReference type="EMBL" id="JAUCGQ010000004">
    <property type="protein sequence ID" value="MDM7856587.1"/>
    <property type="molecule type" value="Genomic_DNA"/>
</dbReference>
<sequence>MSAVRPVLDPTSGRADGRRVTFQRLLRSEQIKLWSVRSTPWVLGVTVLTIVGLTALFSAVVTHDAERGPDAHALAVQAFTAVAQTAQLAVVVIGALTITGEYSTGMIRTSLTAAPRRTPVLWSKLLVLFANVLVVTAVGVALALGVQALIVDSRGFSVDFSDPVVQRMVVGTPLYLATVAALAFAVGALLRNSAAALATVLGLLLVVENLFFIPWKPLSYVHPFLPSTAGLKLTYNEVTIASLNDQMHGPDLTAWQGYGVLVAWVAVLLGFALWRMKKADA</sequence>
<feature type="transmembrane region" description="Helical" evidence="1">
    <location>
        <begin position="41"/>
        <end position="62"/>
    </location>
</feature>
<protein>
    <submittedName>
        <fullName evidence="2">ABC transporter permease subunit</fullName>
    </submittedName>
</protein>
<dbReference type="PANTHER" id="PTHR37305:SF1">
    <property type="entry name" value="MEMBRANE PROTEIN"/>
    <property type="match status" value="1"/>
</dbReference>
<keyword evidence="1" id="KW-0472">Membrane</keyword>
<evidence type="ECO:0000313" key="2">
    <source>
        <dbReference type="EMBL" id="MDM7856587.1"/>
    </source>
</evidence>
<dbReference type="Pfam" id="PF12679">
    <property type="entry name" value="ABC2_membrane_2"/>
    <property type="match status" value="1"/>
</dbReference>
<accession>A0ABT7SK68</accession>
<reference evidence="2 3" key="1">
    <citation type="submission" date="2023-06" db="EMBL/GenBank/DDBJ databases">
        <title>Cellulomonas sp. MW4 Whole genome sequence.</title>
        <authorList>
            <person name="Park S."/>
        </authorList>
    </citation>
    <scope>NUCLEOTIDE SEQUENCE [LARGE SCALE GENOMIC DNA]</scope>
    <source>
        <strain evidence="2 3">MW4</strain>
    </source>
</reference>
<keyword evidence="1" id="KW-1133">Transmembrane helix</keyword>
<feature type="transmembrane region" description="Helical" evidence="1">
    <location>
        <begin position="74"/>
        <end position="98"/>
    </location>
</feature>
<keyword evidence="1" id="KW-0812">Transmembrane</keyword>
<feature type="transmembrane region" description="Helical" evidence="1">
    <location>
        <begin position="255"/>
        <end position="274"/>
    </location>
</feature>
<feature type="transmembrane region" description="Helical" evidence="1">
    <location>
        <begin position="170"/>
        <end position="190"/>
    </location>
</feature>
<dbReference type="Proteomes" id="UP001529338">
    <property type="component" value="Unassembled WGS sequence"/>
</dbReference>
<dbReference type="RefSeq" id="WP_289456839.1">
    <property type="nucleotide sequence ID" value="NZ_JAUCGQ010000004.1"/>
</dbReference>
<gene>
    <name evidence="2" type="ORF">QRT04_16730</name>
</gene>
<proteinExistence type="predicted"/>
<name>A0ABT7SK68_9CELL</name>
<dbReference type="PANTHER" id="PTHR37305">
    <property type="entry name" value="INTEGRAL MEMBRANE PROTEIN-RELATED"/>
    <property type="match status" value="1"/>
</dbReference>
<evidence type="ECO:0000256" key="1">
    <source>
        <dbReference type="SAM" id="Phobius"/>
    </source>
</evidence>